<gene>
    <name evidence="2" type="ORF">METZ01_LOCUS411345</name>
</gene>
<evidence type="ECO:0000256" key="1">
    <source>
        <dbReference type="SAM" id="MobiDB-lite"/>
    </source>
</evidence>
<proteinExistence type="predicted"/>
<dbReference type="EMBL" id="UINC01160062">
    <property type="protein sequence ID" value="SVD58491.1"/>
    <property type="molecule type" value="Genomic_DNA"/>
</dbReference>
<protein>
    <submittedName>
        <fullName evidence="2">Uncharacterized protein</fullName>
    </submittedName>
</protein>
<reference evidence="2" key="1">
    <citation type="submission" date="2018-05" db="EMBL/GenBank/DDBJ databases">
        <authorList>
            <person name="Lanie J.A."/>
            <person name="Ng W.-L."/>
            <person name="Kazmierczak K.M."/>
            <person name="Andrzejewski T.M."/>
            <person name="Davidsen T.M."/>
            <person name="Wayne K.J."/>
            <person name="Tettelin H."/>
            <person name="Glass J.I."/>
            <person name="Rusch D."/>
            <person name="Podicherti R."/>
            <person name="Tsui H.-C.T."/>
            <person name="Winkler M.E."/>
        </authorList>
    </citation>
    <scope>NUCLEOTIDE SEQUENCE</scope>
</reference>
<feature type="non-terminal residue" evidence="2">
    <location>
        <position position="23"/>
    </location>
</feature>
<accession>A0A382WK94</accession>
<organism evidence="2">
    <name type="scientific">marine metagenome</name>
    <dbReference type="NCBI Taxonomy" id="408172"/>
    <lineage>
        <taxon>unclassified sequences</taxon>
        <taxon>metagenomes</taxon>
        <taxon>ecological metagenomes</taxon>
    </lineage>
</organism>
<sequence>MATTSLSSRGARAADTPLRIDYG</sequence>
<name>A0A382WK94_9ZZZZ</name>
<dbReference type="AlphaFoldDB" id="A0A382WK94"/>
<feature type="region of interest" description="Disordered" evidence="1">
    <location>
        <begin position="1"/>
        <end position="23"/>
    </location>
</feature>
<evidence type="ECO:0000313" key="2">
    <source>
        <dbReference type="EMBL" id="SVD58491.1"/>
    </source>
</evidence>